<dbReference type="Pfam" id="PF13637">
    <property type="entry name" value="Ank_4"/>
    <property type="match status" value="3"/>
</dbReference>
<evidence type="ECO:0000313" key="2">
    <source>
        <dbReference type="Proteomes" id="UP000005238"/>
    </source>
</evidence>
<protein>
    <submittedName>
        <fullName evidence="1">Uncharacterized protein</fullName>
    </submittedName>
</protein>
<dbReference type="SUPFAM" id="SSF48403">
    <property type="entry name" value="Ankyrin repeat"/>
    <property type="match status" value="1"/>
</dbReference>
<dbReference type="Proteomes" id="UP000005238">
    <property type="component" value="Unassembled WGS sequence"/>
</dbReference>
<dbReference type="EnsemblProtists" id="Phyra78443">
    <property type="protein sequence ID" value="Phyra78443"/>
    <property type="gene ID" value="Phyra78443"/>
</dbReference>
<dbReference type="Gene3D" id="1.25.40.20">
    <property type="entry name" value="Ankyrin repeat-containing domain"/>
    <property type="match status" value="3"/>
</dbReference>
<sequence length="425" mass="47372">MDRAAFWGHLAVVQWLHEHRQEGCTTGAMDSACTAGKFDVVKWLHANRSEGCTIEAMNSAARRGHLDLVVWLDQNRSEGCSEEAMDGAATYGHFEILKWLHTHRREGCTEAAMDGAADGGHFEILKWLHENRREGCSTEAMDQAAARGHWEILKWLRANRSEGCTSAALNNAAATGNLNVAKWLHKNYRTGCTVEAFLEAAQWDQVEMLQWLYETQWLVAAATPKSQVSMVASMRGSVRVMEWLCGSGDISPGALENAATSLDTLNVIRLLVRKCPNLLTSKVVRIAAADNVVVMRWLLNQMSEIDPQLAATLVATFGYEEVLAIQAESNRVAAIVAAAKAGELSMVQRLFNEFQGKHVDTQRIIREAAQNGRSEIIQWLRQCVDDENYRWAFSPAVGCTRSRESDLPEAVKFLMGESRKQPRLE</sequence>
<dbReference type="PANTHER" id="PTHR46586">
    <property type="entry name" value="ANKYRIN REPEAT-CONTAINING PROTEIN"/>
    <property type="match status" value="1"/>
</dbReference>
<reference evidence="2" key="1">
    <citation type="journal article" date="2006" name="Science">
        <title>Phytophthora genome sequences uncover evolutionary origins and mechanisms of pathogenesis.</title>
        <authorList>
            <person name="Tyler B.M."/>
            <person name="Tripathy S."/>
            <person name="Zhang X."/>
            <person name="Dehal P."/>
            <person name="Jiang R.H."/>
            <person name="Aerts A."/>
            <person name="Arredondo F.D."/>
            <person name="Baxter L."/>
            <person name="Bensasson D."/>
            <person name="Beynon J.L."/>
            <person name="Chapman J."/>
            <person name="Damasceno C.M."/>
            <person name="Dorrance A.E."/>
            <person name="Dou D."/>
            <person name="Dickerman A.W."/>
            <person name="Dubchak I.L."/>
            <person name="Garbelotto M."/>
            <person name="Gijzen M."/>
            <person name="Gordon S.G."/>
            <person name="Govers F."/>
            <person name="Grunwald N.J."/>
            <person name="Huang W."/>
            <person name="Ivors K.L."/>
            <person name="Jones R.W."/>
            <person name="Kamoun S."/>
            <person name="Krampis K."/>
            <person name="Lamour K.H."/>
            <person name="Lee M.K."/>
            <person name="McDonald W.H."/>
            <person name="Medina M."/>
            <person name="Meijer H.J."/>
            <person name="Nordberg E.K."/>
            <person name="Maclean D.J."/>
            <person name="Ospina-Giraldo M.D."/>
            <person name="Morris P.F."/>
            <person name="Phuntumart V."/>
            <person name="Putnam N.H."/>
            <person name="Rash S."/>
            <person name="Rose J.K."/>
            <person name="Sakihama Y."/>
            <person name="Salamov A.A."/>
            <person name="Savidor A."/>
            <person name="Scheuring C.F."/>
            <person name="Smith B.M."/>
            <person name="Sobral B.W."/>
            <person name="Terry A."/>
            <person name="Torto-Alalibo T.A."/>
            <person name="Win J."/>
            <person name="Xu Z."/>
            <person name="Zhang H."/>
            <person name="Grigoriev I.V."/>
            <person name="Rokhsar D.S."/>
            <person name="Boore J.L."/>
        </authorList>
    </citation>
    <scope>NUCLEOTIDE SEQUENCE [LARGE SCALE GENOMIC DNA]</scope>
    <source>
        <strain evidence="2">Pr102</strain>
    </source>
</reference>
<dbReference type="HOGENOM" id="CLU_053245_0_0_1"/>
<dbReference type="VEuPathDB" id="FungiDB:KRP23_10523"/>
<dbReference type="EMBL" id="DS566028">
    <property type="status" value="NOT_ANNOTATED_CDS"/>
    <property type="molecule type" value="Genomic_DNA"/>
</dbReference>
<dbReference type="InterPro" id="IPR052050">
    <property type="entry name" value="SecEffector_AnkRepeat"/>
</dbReference>
<dbReference type="SUPFAM" id="SSF140860">
    <property type="entry name" value="Pseudo ankyrin repeat-like"/>
    <property type="match status" value="1"/>
</dbReference>
<dbReference type="eggNOG" id="ENOG502R8GF">
    <property type="taxonomic scope" value="Eukaryota"/>
</dbReference>
<accession>H3GP52</accession>
<keyword evidence="2" id="KW-1185">Reference proteome</keyword>
<dbReference type="InterPro" id="IPR036770">
    <property type="entry name" value="Ankyrin_rpt-contain_sf"/>
</dbReference>
<organism evidence="1 2">
    <name type="scientific">Phytophthora ramorum</name>
    <name type="common">Sudden oak death agent</name>
    <dbReference type="NCBI Taxonomy" id="164328"/>
    <lineage>
        <taxon>Eukaryota</taxon>
        <taxon>Sar</taxon>
        <taxon>Stramenopiles</taxon>
        <taxon>Oomycota</taxon>
        <taxon>Peronosporomycetes</taxon>
        <taxon>Peronosporales</taxon>
        <taxon>Peronosporaceae</taxon>
        <taxon>Phytophthora</taxon>
    </lineage>
</organism>
<dbReference type="STRING" id="164328.H3GP52"/>
<dbReference type="VEuPathDB" id="FungiDB:KRP22_2599"/>
<dbReference type="VEuPathDB" id="FungiDB:KRP22_13329"/>
<proteinExistence type="predicted"/>
<dbReference type="PANTHER" id="PTHR46586:SF3">
    <property type="entry name" value="ANKYRIN REPEAT-CONTAINING PROTEIN"/>
    <property type="match status" value="1"/>
</dbReference>
<dbReference type="InterPro" id="IPR002110">
    <property type="entry name" value="Ankyrin_rpt"/>
</dbReference>
<name>H3GP52_PHYRM</name>
<dbReference type="AlphaFoldDB" id="H3GP52"/>
<dbReference type="VEuPathDB" id="FungiDB:KRP23_4154"/>
<evidence type="ECO:0000313" key="1">
    <source>
        <dbReference type="EnsemblProtists" id="Phyra78443"/>
    </source>
</evidence>
<reference evidence="1" key="2">
    <citation type="submission" date="2015-06" db="UniProtKB">
        <authorList>
            <consortium name="EnsemblProtists"/>
        </authorList>
    </citation>
    <scope>IDENTIFICATION</scope>
    <source>
        <strain evidence="1">Pr102</strain>
    </source>
</reference>
<dbReference type="InParanoid" id="H3GP52"/>